<dbReference type="Pfam" id="PF00929">
    <property type="entry name" value="RNase_T"/>
    <property type="match status" value="1"/>
</dbReference>
<name>A0A9E7N7Q6_9CAUD</name>
<evidence type="ECO:0000313" key="3">
    <source>
        <dbReference type="Proteomes" id="UP001057427"/>
    </source>
</evidence>
<dbReference type="GO" id="GO:0003676">
    <property type="term" value="F:nucleic acid binding"/>
    <property type="evidence" value="ECO:0007669"/>
    <property type="project" value="InterPro"/>
</dbReference>
<reference evidence="2" key="1">
    <citation type="submission" date="2022-05" db="EMBL/GenBank/DDBJ databases">
        <authorList>
            <person name="Friedrich I."/>
            <person name="Poehlein A."/>
            <person name="Schneider D."/>
            <person name="Hertel R."/>
            <person name="Daniel R."/>
        </authorList>
    </citation>
    <scope>NUCLEOTIDE SEQUENCE</scope>
</reference>
<accession>A0A9E7N7Q6</accession>
<dbReference type="InterPro" id="IPR012337">
    <property type="entry name" value="RNaseH-like_sf"/>
</dbReference>
<organism evidence="2 3">
    <name type="scientific">Brevundimonas phage vB_BgoS-Bajun</name>
    <dbReference type="NCBI Taxonomy" id="2948594"/>
    <lineage>
        <taxon>Viruses</taxon>
        <taxon>Duplodnaviria</taxon>
        <taxon>Heunggongvirae</taxon>
        <taxon>Uroviricota</taxon>
        <taxon>Caudoviricetes</taxon>
        <taxon>Dolichocephalovirinae</taxon>
    </lineage>
</organism>
<feature type="domain" description="Exonuclease" evidence="1">
    <location>
        <begin position="1"/>
        <end position="192"/>
    </location>
</feature>
<dbReference type="InterPro" id="IPR013520">
    <property type="entry name" value="Ribonucl_H"/>
</dbReference>
<evidence type="ECO:0000259" key="1">
    <source>
        <dbReference type="SMART" id="SM00479"/>
    </source>
</evidence>
<dbReference type="EMBL" id="ON529858">
    <property type="protein sequence ID" value="UTC29909.1"/>
    <property type="molecule type" value="Genomic_DNA"/>
</dbReference>
<dbReference type="Gene3D" id="3.30.420.10">
    <property type="entry name" value="Ribonuclease H-like superfamily/Ribonuclease H"/>
    <property type="match status" value="1"/>
</dbReference>
<gene>
    <name evidence="2" type="ORF">BAJUN_03030</name>
</gene>
<dbReference type="SMART" id="SM00479">
    <property type="entry name" value="EXOIII"/>
    <property type="match status" value="1"/>
</dbReference>
<sequence length="198" mass="21920">MILTYDTETTGFLNKKLPLDHEDQARIVQLGAVLDDADGKEIMRLDVIIRHPDLPQVVLDGWDGAAKFHGITKAHSDRVGMTEVIALEAFLDMVAVADMIVGHNIKGFDNDMVRANVRRVLGRPTLDPFEGKSIFDTMPNGAALMRRPQGKVKLMTLHQHLTGEEFDGAHTAISDVLATRRCFYALQDIVAGRRPHAA</sequence>
<proteinExistence type="predicted"/>
<dbReference type="InterPro" id="IPR036397">
    <property type="entry name" value="RNaseH_sf"/>
</dbReference>
<protein>
    <submittedName>
        <fullName evidence="2">DNA polymerase III subunit epsilon</fullName>
    </submittedName>
</protein>
<dbReference type="CDD" id="cd06127">
    <property type="entry name" value="DEDDh"/>
    <property type="match status" value="1"/>
</dbReference>
<evidence type="ECO:0000313" key="2">
    <source>
        <dbReference type="EMBL" id="UTC29909.1"/>
    </source>
</evidence>
<dbReference type="SUPFAM" id="SSF53098">
    <property type="entry name" value="Ribonuclease H-like"/>
    <property type="match status" value="1"/>
</dbReference>
<dbReference type="Proteomes" id="UP001057427">
    <property type="component" value="Segment"/>
</dbReference>
<keyword evidence="3" id="KW-1185">Reference proteome</keyword>